<organism evidence="1">
    <name type="scientific">uncultured Caudovirales phage</name>
    <dbReference type="NCBI Taxonomy" id="2100421"/>
    <lineage>
        <taxon>Viruses</taxon>
        <taxon>Duplodnaviria</taxon>
        <taxon>Heunggongvirae</taxon>
        <taxon>Uroviricota</taxon>
        <taxon>Caudoviricetes</taxon>
        <taxon>Peduoviridae</taxon>
        <taxon>Maltschvirus</taxon>
        <taxon>Maltschvirus maltsch</taxon>
    </lineage>
</organism>
<protein>
    <submittedName>
        <fullName evidence="1">Uncharacterized protein</fullName>
    </submittedName>
</protein>
<evidence type="ECO:0000313" key="1">
    <source>
        <dbReference type="EMBL" id="CAB4142212.1"/>
    </source>
</evidence>
<reference evidence="1" key="1">
    <citation type="submission" date="2020-04" db="EMBL/GenBank/DDBJ databases">
        <authorList>
            <person name="Chiriac C."/>
            <person name="Salcher M."/>
            <person name="Ghai R."/>
            <person name="Kavagutti S V."/>
        </authorList>
    </citation>
    <scope>NUCLEOTIDE SEQUENCE</scope>
</reference>
<accession>A0A6J5M7W0</accession>
<name>A0A6J5M7W0_9CAUD</name>
<dbReference type="EMBL" id="LR796406">
    <property type="protein sequence ID" value="CAB4142212.1"/>
    <property type="molecule type" value="Genomic_DNA"/>
</dbReference>
<gene>
    <name evidence="1" type="ORF">UFOVP445_11</name>
</gene>
<proteinExistence type="predicted"/>
<sequence>MTKPLIQIDDEIREMTDEEFAQYEAIIADSPTLPDAD</sequence>